<organism evidence="13 14">
    <name type="scientific">Penicillium chermesinum</name>
    <dbReference type="NCBI Taxonomy" id="63820"/>
    <lineage>
        <taxon>Eukaryota</taxon>
        <taxon>Fungi</taxon>
        <taxon>Dikarya</taxon>
        <taxon>Ascomycota</taxon>
        <taxon>Pezizomycotina</taxon>
        <taxon>Eurotiomycetes</taxon>
        <taxon>Eurotiomycetidae</taxon>
        <taxon>Eurotiales</taxon>
        <taxon>Aspergillaceae</taxon>
        <taxon>Penicillium</taxon>
    </lineage>
</organism>
<proteinExistence type="inferred from homology"/>
<comment type="subcellular location">
    <subcellularLocation>
        <location evidence="1">Nucleus</location>
    </subcellularLocation>
</comment>
<evidence type="ECO:0000256" key="10">
    <source>
        <dbReference type="RuleBase" id="RU000304"/>
    </source>
</evidence>
<evidence type="ECO:0000256" key="8">
    <source>
        <dbReference type="ARBA" id="ARBA00023242"/>
    </source>
</evidence>
<evidence type="ECO:0000256" key="4">
    <source>
        <dbReference type="ARBA" id="ARBA00022679"/>
    </source>
</evidence>
<dbReference type="RefSeq" id="XP_058334941.1">
    <property type="nucleotide sequence ID" value="XM_058471800.1"/>
</dbReference>
<dbReference type="GO" id="GO:0005524">
    <property type="term" value="F:ATP binding"/>
    <property type="evidence" value="ECO:0007669"/>
    <property type="project" value="UniProtKB-UniRule"/>
</dbReference>
<dbReference type="AlphaFoldDB" id="A0A9W9PIM1"/>
<comment type="catalytic activity">
    <reaction evidence="11">
        <text>L-threonyl-[protein] + ATP = O-phospho-L-threonyl-[protein] + ADP + H(+)</text>
        <dbReference type="Rhea" id="RHEA:46608"/>
        <dbReference type="Rhea" id="RHEA-COMP:11060"/>
        <dbReference type="Rhea" id="RHEA-COMP:11605"/>
        <dbReference type="ChEBI" id="CHEBI:15378"/>
        <dbReference type="ChEBI" id="CHEBI:30013"/>
        <dbReference type="ChEBI" id="CHEBI:30616"/>
        <dbReference type="ChEBI" id="CHEBI:61977"/>
        <dbReference type="ChEBI" id="CHEBI:456216"/>
        <dbReference type="EC" id="2.7.11.24"/>
    </reaction>
</comment>
<dbReference type="PROSITE" id="PS00107">
    <property type="entry name" value="PROTEIN_KINASE_ATP"/>
    <property type="match status" value="1"/>
</dbReference>
<dbReference type="GO" id="GO:0004707">
    <property type="term" value="F:MAP kinase activity"/>
    <property type="evidence" value="ECO:0007669"/>
    <property type="project" value="UniProtKB-EC"/>
</dbReference>
<keyword evidence="4 11" id="KW-0808">Transferase</keyword>
<dbReference type="GO" id="GO:0005634">
    <property type="term" value="C:nucleus"/>
    <property type="evidence" value="ECO:0007669"/>
    <property type="project" value="UniProtKB-SubCell"/>
</dbReference>
<keyword evidence="5 9" id="KW-0547">Nucleotide-binding</keyword>
<gene>
    <name evidence="13" type="ORF">N7468_002503</name>
</gene>
<dbReference type="InterPro" id="IPR011009">
    <property type="entry name" value="Kinase-like_dom_sf"/>
</dbReference>
<evidence type="ECO:0000256" key="9">
    <source>
        <dbReference type="PROSITE-ProRule" id="PRU10141"/>
    </source>
</evidence>
<evidence type="ECO:0000256" key="2">
    <source>
        <dbReference type="ARBA" id="ARBA00012411"/>
    </source>
</evidence>
<evidence type="ECO:0000256" key="6">
    <source>
        <dbReference type="ARBA" id="ARBA00022777"/>
    </source>
</evidence>
<reference evidence="13" key="1">
    <citation type="submission" date="2022-11" db="EMBL/GenBank/DDBJ databases">
        <authorList>
            <person name="Petersen C."/>
        </authorList>
    </citation>
    <scope>NUCLEOTIDE SEQUENCE</scope>
    <source>
        <strain evidence="13">IBT 19713</strain>
    </source>
</reference>
<dbReference type="Proteomes" id="UP001150941">
    <property type="component" value="Unassembled WGS sequence"/>
</dbReference>
<keyword evidence="7 9" id="KW-0067">ATP-binding</keyword>
<dbReference type="InterPro" id="IPR000719">
    <property type="entry name" value="Prot_kinase_dom"/>
</dbReference>
<dbReference type="FunFam" id="3.30.200.20:FF:000050">
    <property type="entry name" value="Mitogen-activated protein kinase"/>
    <property type="match status" value="1"/>
</dbReference>
<protein>
    <recommendedName>
        <fullName evidence="2 11">Mitogen-activated protein kinase</fullName>
        <ecNumber evidence="2 11">2.7.11.24</ecNumber>
    </recommendedName>
</protein>
<keyword evidence="14" id="KW-1185">Reference proteome</keyword>
<dbReference type="Gene3D" id="3.30.200.20">
    <property type="entry name" value="Phosphorylase Kinase, domain 1"/>
    <property type="match status" value="1"/>
</dbReference>
<dbReference type="PROSITE" id="PS01351">
    <property type="entry name" value="MAPK"/>
    <property type="match status" value="1"/>
</dbReference>
<comment type="caution">
    <text evidence="13">The sequence shown here is derived from an EMBL/GenBank/DDBJ whole genome shotgun (WGS) entry which is preliminary data.</text>
</comment>
<dbReference type="SMART" id="SM00220">
    <property type="entry name" value="S_TKc"/>
    <property type="match status" value="1"/>
</dbReference>
<keyword evidence="11" id="KW-0460">Magnesium</keyword>
<evidence type="ECO:0000256" key="3">
    <source>
        <dbReference type="ARBA" id="ARBA00022527"/>
    </source>
</evidence>
<dbReference type="FunFam" id="1.10.510.10:FF:000624">
    <property type="entry name" value="Mitogen-activated protein kinase"/>
    <property type="match status" value="1"/>
</dbReference>
<reference evidence="13" key="2">
    <citation type="journal article" date="2023" name="IMA Fungus">
        <title>Comparative genomic study of the Penicillium genus elucidates a diverse pangenome and 15 lateral gene transfer events.</title>
        <authorList>
            <person name="Petersen C."/>
            <person name="Sorensen T."/>
            <person name="Nielsen M.R."/>
            <person name="Sondergaard T.E."/>
            <person name="Sorensen J.L."/>
            <person name="Fitzpatrick D.A."/>
            <person name="Frisvad J.C."/>
            <person name="Nielsen K.L."/>
        </authorList>
    </citation>
    <scope>NUCLEOTIDE SEQUENCE</scope>
    <source>
        <strain evidence="13">IBT 19713</strain>
    </source>
</reference>
<feature type="domain" description="Protein kinase" evidence="12">
    <location>
        <begin position="20"/>
        <end position="283"/>
    </location>
</feature>
<dbReference type="OrthoDB" id="192887at2759"/>
<evidence type="ECO:0000256" key="7">
    <source>
        <dbReference type="ARBA" id="ARBA00022840"/>
    </source>
</evidence>
<evidence type="ECO:0000313" key="14">
    <source>
        <dbReference type="Proteomes" id="UP001150941"/>
    </source>
</evidence>
<accession>A0A9W9PIM1</accession>
<dbReference type="InterPro" id="IPR008271">
    <property type="entry name" value="Ser/Thr_kinase_AS"/>
</dbReference>
<comment type="similarity">
    <text evidence="11">Belongs to the protein kinase superfamily. Ser/Thr protein kinase family. MAP kinase subfamily.</text>
</comment>
<sequence>MAEFVRSQIFGTTFEITSRYSDLQPVGMGAFGLVCSARDQLTGQPVAVKKIMKPFSTPVLSKRTYRELKLLKHLRHENIISLSDIFISPLEDIYFVTELLGTDLHRLLTSRPLEKQFIQYFLYQILRGLKYVHSAGVVHRDLKPSNILINENCDLKICDFGLARIQDPQMTGYVSTRYYRAPEIMLTWQKDAGGKAALPGKDHVNQFSIITELLGTPPDDVIQTICSENTLRFVKSLPKRERQPLANKFRNADADAVDLLEKMLVFDPKKRVRATEALAHEYLAPYHDPSDEPTAQEKFDWSFNDADLPVDTWKIMMYSEILDFHNIEQGTEASQALLPGQDPADGPQAFA</sequence>
<dbReference type="Gene3D" id="1.10.510.10">
    <property type="entry name" value="Transferase(Phosphotransferase) domain 1"/>
    <property type="match status" value="1"/>
</dbReference>
<dbReference type="InterPro" id="IPR050117">
    <property type="entry name" value="MAPK"/>
</dbReference>
<comment type="cofactor">
    <cofactor evidence="11">
        <name>Mg(2+)</name>
        <dbReference type="ChEBI" id="CHEBI:18420"/>
    </cofactor>
</comment>
<dbReference type="EC" id="2.7.11.24" evidence="2 11"/>
<dbReference type="EMBL" id="JAPQKS010000002">
    <property type="protein sequence ID" value="KAJ5247520.1"/>
    <property type="molecule type" value="Genomic_DNA"/>
</dbReference>
<comment type="activity regulation">
    <text evidence="11">Activated by threonine and tyrosine phosphorylation.</text>
</comment>
<dbReference type="InterPro" id="IPR017441">
    <property type="entry name" value="Protein_kinase_ATP_BS"/>
</dbReference>
<evidence type="ECO:0000256" key="1">
    <source>
        <dbReference type="ARBA" id="ARBA00004123"/>
    </source>
</evidence>
<dbReference type="Pfam" id="PF00069">
    <property type="entry name" value="Pkinase"/>
    <property type="match status" value="1"/>
</dbReference>
<keyword evidence="3 10" id="KW-0723">Serine/threonine-protein kinase</keyword>
<dbReference type="PROSITE" id="PS00108">
    <property type="entry name" value="PROTEIN_KINASE_ST"/>
    <property type="match status" value="1"/>
</dbReference>
<evidence type="ECO:0000256" key="11">
    <source>
        <dbReference type="RuleBase" id="RU361165"/>
    </source>
</evidence>
<evidence type="ECO:0000256" key="5">
    <source>
        <dbReference type="ARBA" id="ARBA00022741"/>
    </source>
</evidence>
<dbReference type="PANTHER" id="PTHR24055">
    <property type="entry name" value="MITOGEN-ACTIVATED PROTEIN KINASE"/>
    <property type="match status" value="1"/>
</dbReference>
<dbReference type="PROSITE" id="PS50011">
    <property type="entry name" value="PROTEIN_KINASE_DOM"/>
    <property type="match status" value="1"/>
</dbReference>
<keyword evidence="6 11" id="KW-0418">Kinase</keyword>
<dbReference type="GeneID" id="83199103"/>
<evidence type="ECO:0000313" key="13">
    <source>
        <dbReference type="EMBL" id="KAJ5247520.1"/>
    </source>
</evidence>
<dbReference type="InterPro" id="IPR003527">
    <property type="entry name" value="MAP_kinase_CS"/>
</dbReference>
<keyword evidence="8" id="KW-0539">Nucleus</keyword>
<evidence type="ECO:0000259" key="12">
    <source>
        <dbReference type="PROSITE" id="PS50011"/>
    </source>
</evidence>
<dbReference type="SUPFAM" id="SSF56112">
    <property type="entry name" value="Protein kinase-like (PK-like)"/>
    <property type="match status" value="1"/>
</dbReference>
<name>A0A9W9PIM1_9EURO</name>
<feature type="binding site" evidence="9">
    <location>
        <position position="50"/>
    </location>
    <ligand>
        <name>ATP</name>
        <dbReference type="ChEBI" id="CHEBI:30616"/>
    </ligand>
</feature>